<reference evidence="1" key="1">
    <citation type="submission" date="2021-06" db="EMBL/GenBank/DDBJ databases">
        <title>Genome Sequence of Mortierella hyaline Strain SCG-10, a Cold-Adapted, Nitrate-Reducing Fungus Isolated from Soil in Minnesota, USA.</title>
        <authorList>
            <person name="Aldossari N."/>
        </authorList>
    </citation>
    <scope>NUCLEOTIDE SEQUENCE</scope>
    <source>
        <strain evidence="1">SCG-10</strain>
    </source>
</reference>
<keyword evidence="2" id="KW-1185">Reference proteome</keyword>
<name>A0A9P7XKI3_9FUNG</name>
<organism evidence="1 2">
    <name type="scientific">Linnemannia hyalina</name>
    <dbReference type="NCBI Taxonomy" id="64524"/>
    <lineage>
        <taxon>Eukaryota</taxon>
        <taxon>Fungi</taxon>
        <taxon>Fungi incertae sedis</taxon>
        <taxon>Mucoromycota</taxon>
        <taxon>Mortierellomycotina</taxon>
        <taxon>Mortierellomycetes</taxon>
        <taxon>Mortierellales</taxon>
        <taxon>Mortierellaceae</taxon>
        <taxon>Linnemannia</taxon>
    </lineage>
</organism>
<dbReference type="EMBL" id="JAHRHY010000017">
    <property type="protein sequence ID" value="KAG9062960.1"/>
    <property type="molecule type" value="Genomic_DNA"/>
</dbReference>
<gene>
    <name evidence="1" type="ORF">KI688_004560</name>
</gene>
<comment type="caution">
    <text evidence="1">The sequence shown here is derived from an EMBL/GenBank/DDBJ whole genome shotgun (WGS) entry which is preliminary data.</text>
</comment>
<accession>A0A9P7XKI3</accession>
<dbReference type="AlphaFoldDB" id="A0A9P7XKI3"/>
<sequence length="273" mass="30070">MPPATTITTTAAVSTDYGMPLHEPLIQYPSLAWHMPQQQQHVQQQYIQQQQLQMDHTQRQLDLQCTIVQQLQLGGTASLFGQQLAHTTRLSNTRMVPTNTDLGSFEGGASIYTMNDIPNNAAMLRPPADTNTPMCNNNNNSDNNDNINNGAALCTHDAPVHGSNFVLVRDMVHHSEEQRQALEQQQQQYASNENLIMQTHTPETAAGAKQQYSDKLCYQYFYAILAHAAAPPCGQPTDQRTLRDVSSAAAAVIICFSDATAIVHSMYVAADTT</sequence>
<protein>
    <submittedName>
        <fullName evidence="1">Uncharacterized protein</fullName>
    </submittedName>
</protein>
<dbReference type="Proteomes" id="UP000707451">
    <property type="component" value="Unassembled WGS sequence"/>
</dbReference>
<proteinExistence type="predicted"/>
<evidence type="ECO:0000313" key="2">
    <source>
        <dbReference type="Proteomes" id="UP000707451"/>
    </source>
</evidence>
<evidence type="ECO:0000313" key="1">
    <source>
        <dbReference type="EMBL" id="KAG9062960.1"/>
    </source>
</evidence>